<dbReference type="Proteomes" id="UP001597400">
    <property type="component" value="Unassembled WGS sequence"/>
</dbReference>
<evidence type="ECO:0000313" key="2">
    <source>
        <dbReference type="Proteomes" id="UP001597400"/>
    </source>
</evidence>
<gene>
    <name evidence="1" type="ORF">ACFSGX_06470</name>
</gene>
<keyword evidence="2" id="KW-1185">Reference proteome</keyword>
<dbReference type="EMBL" id="JBHUGS010000002">
    <property type="protein sequence ID" value="MFD1950408.1"/>
    <property type="molecule type" value="Genomic_DNA"/>
</dbReference>
<comment type="caution">
    <text evidence="1">The sequence shown here is derived from an EMBL/GenBank/DDBJ whole genome shotgun (WGS) entry which is preliminary data.</text>
</comment>
<organism evidence="1 2">
    <name type="scientific">Sphingomonas arantia</name>
    <dbReference type="NCBI Taxonomy" id="1460676"/>
    <lineage>
        <taxon>Bacteria</taxon>
        <taxon>Pseudomonadati</taxon>
        <taxon>Pseudomonadota</taxon>
        <taxon>Alphaproteobacteria</taxon>
        <taxon>Sphingomonadales</taxon>
        <taxon>Sphingomonadaceae</taxon>
        <taxon>Sphingomonas</taxon>
    </lineage>
</organism>
<protein>
    <submittedName>
        <fullName evidence="1">Uncharacterized protein</fullName>
    </submittedName>
</protein>
<reference evidence="2" key="1">
    <citation type="journal article" date="2019" name="Int. J. Syst. Evol. Microbiol.">
        <title>The Global Catalogue of Microorganisms (GCM) 10K type strain sequencing project: providing services to taxonomists for standard genome sequencing and annotation.</title>
        <authorList>
            <consortium name="The Broad Institute Genomics Platform"/>
            <consortium name="The Broad Institute Genome Sequencing Center for Infectious Disease"/>
            <person name="Wu L."/>
            <person name="Ma J."/>
        </authorList>
    </citation>
    <scope>NUCLEOTIDE SEQUENCE [LARGE SCALE GENOMIC DNA]</scope>
    <source>
        <strain evidence="2">CGMCC 1.12702</strain>
    </source>
</reference>
<proteinExistence type="predicted"/>
<sequence length="119" mass="13684">MVVAAKAWDGGIVRIWLEKRVVAARAEQVSAERGGRTQQDDCDKATAEEMVCTLLKGKHAVDDQQAFAVELRALLERDDYVWRGVYDDTRFDRHVRTFVRKLIRMAKTNDGFENVAHYQ</sequence>
<accession>A0ABW4TYP6</accession>
<evidence type="ECO:0000313" key="1">
    <source>
        <dbReference type="EMBL" id="MFD1950408.1"/>
    </source>
</evidence>
<dbReference type="RefSeq" id="WP_380928468.1">
    <property type="nucleotide sequence ID" value="NZ_JBHUGS010000002.1"/>
</dbReference>
<name>A0ABW4TYP6_9SPHN</name>